<protein>
    <submittedName>
        <fullName evidence="1">Uncharacterized protein</fullName>
    </submittedName>
</protein>
<reference evidence="1 2" key="1">
    <citation type="submission" date="2017-03" db="EMBL/GenBank/DDBJ databases">
        <title>Genome comparison of Photorhabdus luminescens strain 0813-124 phase variants.</title>
        <authorList>
            <person name="Chien C.-C."/>
            <person name="Chen W.-J."/>
            <person name="Shih M.-C."/>
            <person name="Hsieh F.-C."/>
        </authorList>
    </citation>
    <scope>NUCLEOTIDE SEQUENCE [LARGE SCALE GENOMIC DNA]</scope>
    <source>
        <strain evidence="1 2">0813-124 phase II</strain>
    </source>
</reference>
<dbReference type="EMBL" id="CP020335">
    <property type="protein sequence ID" value="QXF33295.1"/>
    <property type="molecule type" value="Genomic_DNA"/>
</dbReference>
<proteinExistence type="predicted"/>
<evidence type="ECO:0000313" key="1">
    <source>
        <dbReference type="EMBL" id="QXF33295.1"/>
    </source>
</evidence>
<accession>A0ABX8LU95</accession>
<dbReference type="RefSeq" id="WP_040150849.1">
    <property type="nucleotide sequence ID" value="NZ_CAWQBW010000001.1"/>
</dbReference>
<name>A0ABX8LU95_9GAMM</name>
<sequence>MLNTILSSPQTTNITPAKIIWESYIALHDQFVAVVNSQPNLADNDNFFNELVKLKNIYDKFDASSKNKGRPDCLLLLEVIKQLASLIDIANIDVINESTKKEDIMFDLETSFSGVEIKTKQIEVLLQIWQESYGKECDESYAIGALQDLVFGLLKETETMETQIKTIKGQKKPKIENNEINISKIKLKDLLDKSEHLEALMIPVSKAVTDEANTDTATLTNLASSLASDIAQEIRILEGA</sequence>
<dbReference type="Proteomes" id="UP000693715">
    <property type="component" value="Chromosome"/>
</dbReference>
<evidence type="ECO:0000313" key="2">
    <source>
        <dbReference type="Proteomes" id="UP000693715"/>
    </source>
</evidence>
<gene>
    <name evidence="1" type="ORF">B0X70_09200</name>
</gene>
<organism evidence="1 2">
    <name type="scientific">Photorhabdus akhurstii</name>
    <dbReference type="NCBI Taxonomy" id="171438"/>
    <lineage>
        <taxon>Bacteria</taxon>
        <taxon>Pseudomonadati</taxon>
        <taxon>Pseudomonadota</taxon>
        <taxon>Gammaproteobacteria</taxon>
        <taxon>Enterobacterales</taxon>
        <taxon>Morganellaceae</taxon>
        <taxon>Photorhabdus</taxon>
    </lineage>
</organism>
<keyword evidence="2" id="KW-1185">Reference proteome</keyword>